<dbReference type="AlphaFoldDB" id="A0A066XRQ7"/>
<evidence type="ECO:0000313" key="12">
    <source>
        <dbReference type="EMBL" id="KDN70394.1"/>
    </source>
</evidence>
<keyword evidence="5" id="KW-0547">Nucleotide-binding</keyword>
<reference evidence="13" key="1">
    <citation type="journal article" date="2014" name="Genome Announc.">
        <title>Draft genome sequence of Colletotrichum sublineola, a destructive pathogen of cultivated sorghum.</title>
        <authorList>
            <person name="Baroncelli R."/>
            <person name="Sanz-Martin J.M."/>
            <person name="Rech G.E."/>
            <person name="Sukno S.A."/>
            <person name="Thon M.R."/>
        </authorList>
    </citation>
    <scope>NUCLEOTIDE SEQUENCE [LARGE SCALE GENOMIC DNA]</scope>
    <source>
        <strain evidence="13">TX430BB</strain>
    </source>
</reference>
<keyword evidence="13" id="KW-1185">Reference proteome</keyword>
<keyword evidence="8 10" id="KW-0472">Membrane</keyword>
<keyword evidence="6" id="KW-0067">ATP-binding</keyword>
<evidence type="ECO:0000256" key="4">
    <source>
        <dbReference type="ARBA" id="ARBA00022692"/>
    </source>
</evidence>
<dbReference type="Proteomes" id="UP000027238">
    <property type="component" value="Unassembled WGS sequence"/>
</dbReference>
<dbReference type="Pfam" id="PF06422">
    <property type="entry name" value="PDR_CDR"/>
    <property type="match status" value="1"/>
</dbReference>
<dbReference type="GO" id="GO:0016887">
    <property type="term" value="F:ATP hydrolysis activity"/>
    <property type="evidence" value="ECO:0007669"/>
    <property type="project" value="InterPro"/>
</dbReference>
<dbReference type="SMART" id="SM00382">
    <property type="entry name" value="AAA"/>
    <property type="match status" value="2"/>
</dbReference>
<dbReference type="STRING" id="1173701.A0A066XRQ7"/>
<evidence type="ECO:0000256" key="9">
    <source>
        <dbReference type="SAM" id="Coils"/>
    </source>
</evidence>
<dbReference type="CDD" id="cd03233">
    <property type="entry name" value="ABCG_PDR_domain1"/>
    <property type="match status" value="1"/>
</dbReference>
<dbReference type="GO" id="GO:0140359">
    <property type="term" value="F:ABC-type transporter activity"/>
    <property type="evidence" value="ECO:0007669"/>
    <property type="project" value="InterPro"/>
</dbReference>
<keyword evidence="7 10" id="KW-1133">Transmembrane helix</keyword>
<keyword evidence="9" id="KW-0175">Coiled coil</keyword>
<dbReference type="OrthoDB" id="245989at2759"/>
<evidence type="ECO:0000256" key="6">
    <source>
        <dbReference type="ARBA" id="ARBA00022840"/>
    </source>
</evidence>
<evidence type="ECO:0000256" key="8">
    <source>
        <dbReference type="ARBA" id="ARBA00023136"/>
    </source>
</evidence>
<gene>
    <name evidence="12" type="ORF">CSUB01_07646</name>
</gene>
<dbReference type="FunFam" id="3.40.50.300:FF:000054">
    <property type="entry name" value="ABC multidrug transporter atrF"/>
    <property type="match status" value="1"/>
</dbReference>
<dbReference type="OMA" id="QYMANLN"/>
<dbReference type="InterPro" id="IPR010929">
    <property type="entry name" value="PDR_CDR_ABC"/>
</dbReference>
<keyword evidence="3" id="KW-0813">Transport</keyword>
<feature type="domain" description="ABC transporter" evidence="11">
    <location>
        <begin position="146"/>
        <end position="396"/>
    </location>
</feature>
<feature type="transmembrane region" description="Helical" evidence="10">
    <location>
        <begin position="989"/>
        <end position="1007"/>
    </location>
</feature>
<dbReference type="eggNOG" id="KOG0065">
    <property type="taxonomic scope" value="Eukaryota"/>
</dbReference>
<dbReference type="PROSITE" id="PS50893">
    <property type="entry name" value="ABC_TRANSPORTER_2"/>
    <property type="match status" value="2"/>
</dbReference>
<evidence type="ECO:0000256" key="2">
    <source>
        <dbReference type="ARBA" id="ARBA00006012"/>
    </source>
</evidence>
<name>A0A066XRQ7_COLSU</name>
<evidence type="ECO:0000256" key="3">
    <source>
        <dbReference type="ARBA" id="ARBA00022448"/>
    </source>
</evidence>
<comment type="caution">
    <text evidence="12">The sequence shown here is derived from an EMBL/GenBank/DDBJ whole genome shotgun (WGS) entry which is preliminary data.</text>
</comment>
<feature type="coiled-coil region" evidence="9">
    <location>
        <begin position="23"/>
        <end position="50"/>
    </location>
</feature>
<comment type="similarity">
    <text evidence="2">Belongs to the ABC transporter superfamily. ABCG family. PDR (TC 3.A.1.205) subfamily.</text>
</comment>
<feature type="transmembrane region" description="Helical" evidence="10">
    <location>
        <begin position="960"/>
        <end position="977"/>
    </location>
</feature>
<dbReference type="GO" id="GO:0016020">
    <property type="term" value="C:membrane"/>
    <property type="evidence" value="ECO:0007669"/>
    <property type="project" value="UniProtKB-SubCell"/>
</dbReference>
<sequence length="1263" mass="140940">MNPKTKPDFDGRWGEDAIGDISVNATLDEYHHLERELDTLQRNYSGSTHQKLDKDHENISGNSDLTITPDLSVEDGGDPFDLPDFLQKGIIDKHTPNGDATKRLGISFKNLSVKGVESSRKKVVTFPLYLLNSFGPDLYNFICGLFPVLAFQRQGSTVDIVRNLTGTVRHGEIMLVLGRPGSGCSTFLKAIANRREEYASVEGEVRYGNIPAKEQLKRFRGEVVYCEEDDRHFPNLTVFQTLLFALMTKTRKREQWTIQPILDSLLQMFGIEHIKKTLVGDEFIRGGSGGERKRVSLAETLASRASVVCWDNSTRGLDSHTAYSFAKSLRAYTDVSKRTTLVTLYQAGRMLFQGPASEAKKYFENLGYLCLPRQTTADFLTSVSDVKSRRFQNGREEMAPKAPEELEKAFRSSEYYNRILKDIEDYERETTSADDRHRVFEATVKDSKSKTVIGDSVYTVSYVKQIIACTKREFWLLRGNMIAFYIKLAIITGNALINPFGYGFEALETNEFFGRQMKCSESQLVPRGPSSDPNFQGCSLPGSAVGSTTVSGPDYLEAAFQYSRTNLWRNFGILSAFTVLFLGIMILSAETGKIQASGVHSLMFAKSNSKLPEEKETKEASDQVTLEGVGDSQSVFTFKNVNHTVPSGDGEMQLLHGVCGYAMPGKMIALMGSSGASKTTLLNTLAQRQNVGTISGEILLNGEDLGRDFQRVTGFCEQMDIHEGSATIREALEFSALLRQDRAISREDKMLYVDKIIHLLELHDLHHAVISSLSLEQRKRVTIGVELAAKPSFLLFLDEPTSGLDSQSAFSIIRFLRKLSDAGLAIVCTIHQPSFDVMEKFDMISAINPGGRTFYFGPIGTNGSVIVDYFSERGFPCPANRNVAEFIIETAATPAIRDGKNVDWNDEWLTSDQHKVIVAEIDNITVEKRQPIVTTTQVTVDNTSLTTETKFAASTADHRLFVDTIMGVIGGFTFFMLGNDIASMQNRMFSAVILILFMPPIVVNSVVPKFFGNLFIWEARELPSRTYGWVAFCTANIVCEIPMSLVGGTIYWLLWYFPVGYPSSASASWGQWIAWLGPPYPIIASIIPFFMVVATFFNGILAPYASIPAVWRYTLYYVNTTTWFSRGVLSEVLAPAVVQCSAAEFARFNPPSGLTCGQYASHFVDEVAKAGYIGNPDATAGCSYCPYRDGVEYMRMMNIHVNDKWPAFGILSALAVIDWILIYLFIYIRVNAWTFGIHKAMRPCTRLFSRRREHGGQSKMEEA</sequence>
<dbReference type="InterPro" id="IPR013525">
    <property type="entry name" value="ABC2_TM"/>
</dbReference>
<comment type="subcellular location">
    <subcellularLocation>
        <location evidence="1">Membrane</location>
        <topology evidence="1">Multi-pass membrane protein</topology>
    </subcellularLocation>
</comment>
<dbReference type="InterPro" id="IPR003439">
    <property type="entry name" value="ABC_transporter-like_ATP-bd"/>
</dbReference>
<dbReference type="InterPro" id="IPR034003">
    <property type="entry name" value="ABCG_PDR_2"/>
</dbReference>
<protein>
    <submittedName>
        <fullName evidence="12">Putative ABC-2 type transporter</fullName>
    </submittedName>
</protein>
<feature type="transmembrane region" description="Helical" evidence="10">
    <location>
        <begin position="1027"/>
        <end position="1054"/>
    </location>
</feature>
<evidence type="ECO:0000256" key="1">
    <source>
        <dbReference type="ARBA" id="ARBA00004141"/>
    </source>
</evidence>
<proteinExistence type="inferred from homology"/>
<dbReference type="Pfam" id="PF00005">
    <property type="entry name" value="ABC_tran"/>
    <property type="match status" value="2"/>
</dbReference>
<dbReference type="SUPFAM" id="SSF52540">
    <property type="entry name" value="P-loop containing nucleoside triphosphate hydrolases"/>
    <property type="match status" value="2"/>
</dbReference>
<feature type="transmembrane region" description="Helical" evidence="10">
    <location>
        <begin position="1205"/>
        <end position="1228"/>
    </location>
</feature>
<dbReference type="InterPro" id="IPR003593">
    <property type="entry name" value="AAA+_ATPase"/>
</dbReference>
<organism evidence="12 13">
    <name type="scientific">Colletotrichum sublineola</name>
    <name type="common">Sorghum anthracnose fungus</name>
    <dbReference type="NCBI Taxonomy" id="1173701"/>
    <lineage>
        <taxon>Eukaryota</taxon>
        <taxon>Fungi</taxon>
        <taxon>Dikarya</taxon>
        <taxon>Ascomycota</taxon>
        <taxon>Pezizomycotina</taxon>
        <taxon>Sordariomycetes</taxon>
        <taxon>Hypocreomycetidae</taxon>
        <taxon>Glomerellales</taxon>
        <taxon>Glomerellaceae</taxon>
        <taxon>Colletotrichum</taxon>
        <taxon>Colletotrichum graminicola species complex</taxon>
    </lineage>
</organism>
<dbReference type="EMBL" id="JMSE01000352">
    <property type="protein sequence ID" value="KDN70394.1"/>
    <property type="molecule type" value="Genomic_DNA"/>
</dbReference>
<evidence type="ECO:0000256" key="10">
    <source>
        <dbReference type="SAM" id="Phobius"/>
    </source>
</evidence>
<dbReference type="PANTHER" id="PTHR19241">
    <property type="entry name" value="ATP-BINDING CASSETTE TRANSPORTER"/>
    <property type="match status" value="1"/>
</dbReference>
<evidence type="ECO:0000256" key="7">
    <source>
        <dbReference type="ARBA" id="ARBA00022989"/>
    </source>
</evidence>
<dbReference type="InterPro" id="IPR034001">
    <property type="entry name" value="ABCG_PDR_1"/>
</dbReference>
<dbReference type="GO" id="GO:0005524">
    <property type="term" value="F:ATP binding"/>
    <property type="evidence" value="ECO:0007669"/>
    <property type="project" value="UniProtKB-KW"/>
</dbReference>
<feature type="transmembrane region" description="Helical" evidence="10">
    <location>
        <begin position="567"/>
        <end position="587"/>
    </location>
</feature>
<dbReference type="HOGENOM" id="CLU_000604_35_0_1"/>
<dbReference type="InterPro" id="IPR027417">
    <property type="entry name" value="P-loop_NTPase"/>
</dbReference>
<dbReference type="Gene3D" id="3.40.50.300">
    <property type="entry name" value="P-loop containing nucleotide triphosphate hydrolases"/>
    <property type="match status" value="2"/>
</dbReference>
<keyword evidence="4 10" id="KW-0812">Transmembrane</keyword>
<accession>A0A066XRQ7</accession>
<feature type="domain" description="ABC transporter" evidence="11">
    <location>
        <begin position="636"/>
        <end position="874"/>
    </location>
</feature>
<dbReference type="Pfam" id="PF01061">
    <property type="entry name" value="ABC2_membrane"/>
    <property type="match status" value="1"/>
</dbReference>
<evidence type="ECO:0000256" key="5">
    <source>
        <dbReference type="ARBA" id="ARBA00022741"/>
    </source>
</evidence>
<evidence type="ECO:0000259" key="11">
    <source>
        <dbReference type="PROSITE" id="PS50893"/>
    </source>
</evidence>
<evidence type="ECO:0000313" key="13">
    <source>
        <dbReference type="Proteomes" id="UP000027238"/>
    </source>
</evidence>
<feature type="transmembrane region" description="Helical" evidence="10">
    <location>
        <begin position="1082"/>
        <end position="1105"/>
    </location>
</feature>
<dbReference type="CDD" id="cd03232">
    <property type="entry name" value="ABCG_PDR_domain2"/>
    <property type="match status" value="1"/>
</dbReference>